<dbReference type="OrthoDB" id="9774608at2"/>
<evidence type="ECO:0000313" key="2">
    <source>
        <dbReference type="Proteomes" id="UP000282125"/>
    </source>
</evidence>
<sequence length="110" mass="12413">MKKSCGLTMEQMNDSLLLCGFLGLSVEERVWVPAVFSKHRDRLLHTDVSRRIMAAILAHREVKSLLSDEHFSVDGTLVKAWASMKSFRRKGGVAPEEMLQAYFQACKPTS</sequence>
<gene>
    <name evidence="1" type="ORF">EG244_13870</name>
</gene>
<organism evidence="1 2">
    <name type="scientific">Falsigemmobacter faecalis</name>
    <dbReference type="NCBI Taxonomy" id="2488730"/>
    <lineage>
        <taxon>Bacteria</taxon>
        <taxon>Pseudomonadati</taxon>
        <taxon>Pseudomonadota</taxon>
        <taxon>Alphaproteobacteria</taxon>
        <taxon>Rhodobacterales</taxon>
        <taxon>Paracoccaceae</taxon>
        <taxon>Falsigemmobacter</taxon>
    </lineage>
</organism>
<dbReference type="Proteomes" id="UP000282125">
    <property type="component" value="Unassembled WGS sequence"/>
</dbReference>
<dbReference type="AlphaFoldDB" id="A0A3P3DJE7"/>
<protein>
    <submittedName>
        <fullName evidence="1">Transposase</fullName>
    </submittedName>
</protein>
<evidence type="ECO:0000313" key="1">
    <source>
        <dbReference type="EMBL" id="RRH72758.1"/>
    </source>
</evidence>
<proteinExistence type="predicted"/>
<reference evidence="1 2" key="1">
    <citation type="submission" date="2018-11" db="EMBL/GenBank/DDBJ databases">
        <title>Gemmobacter sp. nov., YIM 102744-1 draft genome.</title>
        <authorList>
            <person name="Li G."/>
            <person name="Jiang Y."/>
        </authorList>
    </citation>
    <scope>NUCLEOTIDE SEQUENCE [LARGE SCALE GENOMIC DNA]</scope>
    <source>
        <strain evidence="1 2">YIM 102744-1</strain>
    </source>
</reference>
<dbReference type="EMBL" id="RRAZ01000021">
    <property type="protein sequence ID" value="RRH72758.1"/>
    <property type="molecule type" value="Genomic_DNA"/>
</dbReference>
<comment type="caution">
    <text evidence="1">The sequence shown here is derived from an EMBL/GenBank/DDBJ whole genome shotgun (WGS) entry which is preliminary data.</text>
</comment>
<accession>A0A3P3DJE7</accession>
<name>A0A3P3DJE7_9RHOB</name>
<keyword evidence="2" id="KW-1185">Reference proteome</keyword>